<accession>A0A1I3QBC7</accession>
<organism evidence="2 3">
    <name type="scientific">Xenorhabdus mauleonii</name>
    <dbReference type="NCBI Taxonomy" id="351675"/>
    <lineage>
        <taxon>Bacteria</taxon>
        <taxon>Pseudomonadati</taxon>
        <taxon>Pseudomonadota</taxon>
        <taxon>Gammaproteobacteria</taxon>
        <taxon>Enterobacterales</taxon>
        <taxon>Morganellaceae</taxon>
        <taxon>Xenorhabdus</taxon>
    </lineage>
</organism>
<dbReference type="PANTHER" id="PTHR35370">
    <property type="entry name" value="CYTOPLASMIC PROTEIN-RELATED-RELATED"/>
    <property type="match status" value="1"/>
</dbReference>
<evidence type="ECO:0000313" key="3">
    <source>
        <dbReference type="Proteomes" id="UP000198919"/>
    </source>
</evidence>
<reference evidence="3" key="1">
    <citation type="submission" date="2016-10" db="EMBL/GenBank/DDBJ databases">
        <authorList>
            <person name="Varghese N."/>
            <person name="Submissions S."/>
        </authorList>
    </citation>
    <scope>NUCLEOTIDE SEQUENCE [LARGE SCALE GENOMIC DNA]</scope>
    <source>
        <strain evidence="3">DSM 17908</strain>
    </source>
</reference>
<evidence type="ECO:0000313" key="2">
    <source>
        <dbReference type="EMBL" id="SFJ31584.1"/>
    </source>
</evidence>
<keyword evidence="4" id="KW-1185">Reference proteome</keyword>
<dbReference type="AlphaFoldDB" id="A0A1I3QBC7"/>
<dbReference type="Proteomes" id="UP000198919">
    <property type="component" value="Unassembled WGS sequence"/>
</dbReference>
<dbReference type="EMBL" id="NITY01000007">
    <property type="protein sequence ID" value="PHM40010.1"/>
    <property type="molecule type" value="Genomic_DNA"/>
</dbReference>
<evidence type="ECO:0000313" key="1">
    <source>
        <dbReference type="EMBL" id="PHM40010.1"/>
    </source>
</evidence>
<reference evidence="1 4" key="3">
    <citation type="journal article" date="2017" name="Nat. Microbiol.">
        <title>Natural product diversity associated with the nematode symbionts Photorhabdus and Xenorhabdus.</title>
        <authorList>
            <person name="Tobias N.J."/>
            <person name="Wolff H."/>
            <person name="Djahanschiri B."/>
            <person name="Grundmann F."/>
            <person name="Kronenwerth M."/>
            <person name="Shi Y.M."/>
            <person name="Simonyi S."/>
            <person name="Grun P."/>
            <person name="Shapiro-Ilan D."/>
            <person name="Pidot S.J."/>
            <person name="Stinear T.P."/>
            <person name="Ebersberger I."/>
            <person name="Bode H.B."/>
        </authorList>
    </citation>
    <scope>NUCLEOTIDE SEQUENCE [LARGE SCALE GENOMIC DNA]</scope>
    <source>
        <strain evidence="1 4">DSM 17908</strain>
    </source>
</reference>
<protein>
    <submittedName>
        <fullName evidence="2">Type VI secretion system protein ImpG</fullName>
    </submittedName>
</protein>
<name>A0A1I3QBC7_9GAMM</name>
<gene>
    <name evidence="2" type="ORF">SAMN05421680_107114</name>
    <name evidence="1" type="ORF">Xmau_02194</name>
</gene>
<dbReference type="Proteomes" id="UP000224607">
    <property type="component" value="Unassembled WGS sequence"/>
</dbReference>
<sequence length="135" mass="15472">MNQFEYYYQRELNYLRQLAKTVSEDSPHLRDTFSGRDPDVERLNEGFAALMGRLSQKVDDALPELTQPLLQRLRAQPIKGIPATSIIQFESEGQGDFDFSIPAGTEVYTQDRQTYVTCRECAITPLTLISREITH</sequence>
<evidence type="ECO:0000313" key="4">
    <source>
        <dbReference type="Proteomes" id="UP000224607"/>
    </source>
</evidence>
<reference evidence="2" key="2">
    <citation type="submission" date="2016-10" db="EMBL/GenBank/DDBJ databases">
        <authorList>
            <person name="de Groot N.N."/>
        </authorList>
    </citation>
    <scope>NUCLEOTIDE SEQUENCE [LARGE SCALE GENOMIC DNA]</scope>
    <source>
        <strain evidence="2">DSM 17908</strain>
    </source>
</reference>
<dbReference type="InterPro" id="IPR010272">
    <property type="entry name" value="T6SS_TssF"/>
</dbReference>
<dbReference type="EMBL" id="FORG01000007">
    <property type="protein sequence ID" value="SFJ31584.1"/>
    <property type="molecule type" value="Genomic_DNA"/>
</dbReference>
<dbReference type="PANTHER" id="PTHR35370:SF1">
    <property type="entry name" value="TYPE VI SECRETION SYSTEM COMPONENT TSSF1"/>
    <property type="match status" value="1"/>
</dbReference>
<proteinExistence type="predicted"/>
<dbReference type="Pfam" id="PF05947">
    <property type="entry name" value="T6SS_TssF"/>
    <property type="match status" value="1"/>
</dbReference>
<dbReference type="STRING" id="351675.SAMN05421680_107114"/>